<keyword evidence="6" id="KW-0325">Glycoprotein</keyword>
<feature type="signal peptide" evidence="7">
    <location>
        <begin position="1"/>
        <end position="18"/>
    </location>
</feature>
<dbReference type="Gene3D" id="3.20.20.80">
    <property type="entry name" value="Glycosidases"/>
    <property type="match status" value="1"/>
</dbReference>
<dbReference type="GO" id="GO:0005975">
    <property type="term" value="P:carbohydrate metabolic process"/>
    <property type="evidence" value="ECO:0007669"/>
    <property type="project" value="InterPro"/>
</dbReference>
<dbReference type="PROSITE" id="PS51910">
    <property type="entry name" value="GH18_2"/>
    <property type="match status" value="1"/>
</dbReference>
<keyword evidence="4 7" id="KW-0732">Signal</keyword>
<dbReference type="GO" id="GO:0004568">
    <property type="term" value="F:chitinase activity"/>
    <property type="evidence" value="ECO:0007669"/>
    <property type="project" value="TreeGrafter"/>
</dbReference>
<dbReference type="GO" id="GO:0005576">
    <property type="term" value="C:extracellular region"/>
    <property type="evidence" value="ECO:0007669"/>
    <property type="project" value="UniProtKB-SubCell"/>
</dbReference>
<evidence type="ECO:0000313" key="9">
    <source>
        <dbReference type="EMBL" id="QDA39876.1"/>
    </source>
</evidence>
<dbReference type="SUPFAM" id="SSF51445">
    <property type="entry name" value="(Trans)glycosidases"/>
    <property type="match status" value="1"/>
</dbReference>
<proteinExistence type="evidence at transcript level"/>
<dbReference type="InterPro" id="IPR017853">
    <property type="entry name" value="GH"/>
</dbReference>
<dbReference type="GO" id="GO:0006032">
    <property type="term" value="P:chitin catabolic process"/>
    <property type="evidence" value="ECO:0007669"/>
    <property type="project" value="TreeGrafter"/>
</dbReference>
<sequence length="406" mass="45529">MALKIYLFVLLSMAQVTADELKPAALLCNYIIYSFAGIDHEKYKIKSLNEELDTDKGKNNFKAVTNLKLVNPQLKVLLSVGGFLDDDEPEKYLKSLETTDSRAKFVNSAAKLAKEYNFDGIDLAWQFPIVKEKKDRGTLGSIWHSIKKAVSSSKDEKEKEHKEQFTALVRELGAALRGNNQILTLSILPHVNVKAYFDGPNIKDWVEHIHLMTYDFKTPKRLPNEADFAAPTQFITGRNESYNIEAQVKWWLEQKIPANKLLIAIPTFGRTWKLTSDSGKTGVPPVKADGEGEEGPYLKKEGIMAYYEICPILSTDANPPSTLLKKVPDNTYRTGTYAYRLPKDSKSKGLWVSFEEPDVAAKKAYYAKLKGLGGVAIFDLSLDDFKGSCDKAQTKFPILTSAKINL</sequence>
<dbReference type="EMBL" id="MH686273">
    <property type="protein sequence ID" value="QDA39876.1"/>
    <property type="molecule type" value="mRNA"/>
</dbReference>
<evidence type="ECO:0000256" key="4">
    <source>
        <dbReference type="ARBA" id="ARBA00022729"/>
    </source>
</evidence>
<evidence type="ECO:0000256" key="7">
    <source>
        <dbReference type="SAM" id="SignalP"/>
    </source>
</evidence>
<keyword evidence="5" id="KW-1015">Disulfide bond</keyword>
<evidence type="ECO:0000259" key="8">
    <source>
        <dbReference type="PROSITE" id="PS51910"/>
    </source>
</evidence>
<evidence type="ECO:0000256" key="3">
    <source>
        <dbReference type="ARBA" id="ARBA00022525"/>
    </source>
</evidence>
<dbReference type="Gene3D" id="3.10.50.10">
    <property type="match status" value="1"/>
</dbReference>
<dbReference type="FunFam" id="3.20.20.80:FF:000071">
    <property type="entry name" value="Imaginal disc growth factor"/>
    <property type="match status" value="1"/>
</dbReference>
<dbReference type="AlphaFoldDB" id="A0A4Y5SUF1"/>
<organism evidence="9">
    <name type="scientific">Phenacoccus solenopsis</name>
    <name type="common">Solenopsis mealybug</name>
    <dbReference type="NCBI Taxonomy" id="483260"/>
    <lineage>
        <taxon>Eukaryota</taxon>
        <taxon>Metazoa</taxon>
        <taxon>Ecdysozoa</taxon>
        <taxon>Arthropoda</taxon>
        <taxon>Hexapoda</taxon>
        <taxon>Insecta</taxon>
        <taxon>Pterygota</taxon>
        <taxon>Neoptera</taxon>
        <taxon>Paraneoptera</taxon>
        <taxon>Hemiptera</taxon>
        <taxon>Sternorrhyncha</taxon>
        <taxon>Coccoidea</taxon>
        <taxon>Pseudococcidae</taxon>
        <taxon>Phenacoccus</taxon>
    </lineage>
</organism>
<dbReference type="InterPro" id="IPR001223">
    <property type="entry name" value="Glyco_hydro18_cat"/>
</dbReference>
<accession>A0A4Y5SUF1</accession>
<feature type="chain" id="PRO_5021191185" evidence="7">
    <location>
        <begin position="19"/>
        <end position="406"/>
    </location>
</feature>
<name>A0A4Y5SUF1_9HEMI</name>
<comment type="similarity">
    <text evidence="2">Belongs to the glycosyl hydrolase 18 family. IDGF subfamily.</text>
</comment>
<evidence type="ECO:0000256" key="2">
    <source>
        <dbReference type="ARBA" id="ARBA00006606"/>
    </source>
</evidence>
<dbReference type="Pfam" id="PF00704">
    <property type="entry name" value="Glyco_hydro_18"/>
    <property type="match status" value="1"/>
</dbReference>
<dbReference type="InterPro" id="IPR011583">
    <property type="entry name" value="Chitinase_II/V-like_cat"/>
</dbReference>
<comment type="subcellular location">
    <subcellularLocation>
        <location evidence="1">Secreted</location>
    </subcellularLocation>
</comment>
<dbReference type="SUPFAM" id="SSF54556">
    <property type="entry name" value="Chitinase insertion domain"/>
    <property type="match status" value="1"/>
</dbReference>
<dbReference type="GO" id="GO:0008061">
    <property type="term" value="F:chitin binding"/>
    <property type="evidence" value="ECO:0007669"/>
    <property type="project" value="InterPro"/>
</dbReference>
<protein>
    <submittedName>
        <fullName evidence="9">Imaginal disc growth factor</fullName>
    </submittedName>
</protein>
<dbReference type="InterPro" id="IPR050314">
    <property type="entry name" value="Glycosyl_Hydrlase_18"/>
</dbReference>
<dbReference type="InterPro" id="IPR029070">
    <property type="entry name" value="Chitinase_insertion_sf"/>
</dbReference>
<dbReference type="PANTHER" id="PTHR11177">
    <property type="entry name" value="CHITINASE"/>
    <property type="match status" value="1"/>
</dbReference>
<evidence type="ECO:0000256" key="1">
    <source>
        <dbReference type="ARBA" id="ARBA00004613"/>
    </source>
</evidence>
<evidence type="ECO:0000256" key="5">
    <source>
        <dbReference type="ARBA" id="ARBA00023157"/>
    </source>
</evidence>
<feature type="domain" description="GH18" evidence="8">
    <location>
        <begin position="2"/>
        <end position="406"/>
    </location>
</feature>
<gene>
    <name evidence="9" type="primary">IDGF</name>
</gene>
<reference evidence="9" key="1">
    <citation type="journal article" date="2019" name="Insect Mol. Biol.">
        <title>The functional difference of eight chitinase genes between male and female of the cotton mealybug, Phenacoccus solenopsis.</title>
        <authorList>
            <person name="Omar M.A.A."/>
            <person name="Ao Y."/>
            <person name="Li M."/>
            <person name="He K."/>
            <person name="Xu L."/>
            <person name="Tong H."/>
            <person name="Jiang M."/>
            <person name="Li F."/>
        </authorList>
    </citation>
    <scope>NUCLEOTIDE SEQUENCE</scope>
</reference>
<dbReference type="SMART" id="SM00636">
    <property type="entry name" value="Glyco_18"/>
    <property type="match status" value="1"/>
</dbReference>
<evidence type="ECO:0000256" key="6">
    <source>
        <dbReference type="ARBA" id="ARBA00023180"/>
    </source>
</evidence>
<dbReference type="PANTHER" id="PTHR11177:SF235">
    <property type="entry name" value="CHITINASE-LIKE PROTEIN IDGF1-RELATED"/>
    <property type="match status" value="1"/>
</dbReference>
<keyword evidence="3" id="KW-0964">Secreted</keyword>